<dbReference type="Proteomes" id="UP000823561">
    <property type="component" value="Chromosome 21"/>
</dbReference>
<protein>
    <submittedName>
        <fullName evidence="1">Uncharacterized protein</fullName>
    </submittedName>
</protein>
<evidence type="ECO:0000313" key="1">
    <source>
        <dbReference type="EMBL" id="KAG5263608.1"/>
    </source>
</evidence>
<reference evidence="1" key="1">
    <citation type="submission" date="2020-10" db="EMBL/GenBank/DDBJ databases">
        <title>Chromosome-scale genome assembly of the Allis shad, Alosa alosa.</title>
        <authorList>
            <person name="Margot Z."/>
            <person name="Christophe K."/>
            <person name="Cabau C."/>
            <person name="Louis A."/>
            <person name="Berthelot C."/>
            <person name="Parey E."/>
            <person name="Roest Crollius H."/>
            <person name="Montfort J."/>
            <person name="Robinson-Rechavi M."/>
            <person name="Bucao C."/>
            <person name="Bouchez O."/>
            <person name="Gislard M."/>
            <person name="Lluch J."/>
            <person name="Milhes M."/>
            <person name="Lampietro C."/>
            <person name="Lopez Roques C."/>
            <person name="Donnadieu C."/>
            <person name="Braasch I."/>
            <person name="Desvignes T."/>
            <person name="Postlethwait J."/>
            <person name="Bobe J."/>
            <person name="Guiguen Y."/>
        </authorList>
    </citation>
    <scope>NUCLEOTIDE SEQUENCE</scope>
    <source>
        <strain evidence="1">M-15738</strain>
        <tissue evidence="1">Blood</tissue>
    </source>
</reference>
<accession>A0AAV6FL48</accession>
<gene>
    <name evidence="1" type="ORF">AALO_G00266680</name>
</gene>
<dbReference type="EMBL" id="JADWDJ010000021">
    <property type="protein sequence ID" value="KAG5263608.1"/>
    <property type="molecule type" value="Genomic_DNA"/>
</dbReference>
<sequence length="122" mass="13433">MQSHHFLALHCHQSPRNDGCYITISLWKMGTKFHTRDPLGRGRDVRPAGRGGQVEGHVRGALQQTHANPGGGRCQRIPETPVRTPWRTDVQLSFFFFFGVPVSNFFSFCLGGTPNAEAAVGG</sequence>
<dbReference type="AlphaFoldDB" id="A0AAV6FL48"/>
<comment type="caution">
    <text evidence="1">The sequence shown here is derived from an EMBL/GenBank/DDBJ whole genome shotgun (WGS) entry which is preliminary data.</text>
</comment>
<proteinExistence type="predicted"/>
<evidence type="ECO:0000313" key="2">
    <source>
        <dbReference type="Proteomes" id="UP000823561"/>
    </source>
</evidence>
<organism evidence="1 2">
    <name type="scientific">Alosa alosa</name>
    <name type="common">allis shad</name>
    <dbReference type="NCBI Taxonomy" id="278164"/>
    <lineage>
        <taxon>Eukaryota</taxon>
        <taxon>Metazoa</taxon>
        <taxon>Chordata</taxon>
        <taxon>Craniata</taxon>
        <taxon>Vertebrata</taxon>
        <taxon>Euteleostomi</taxon>
        <taxon>Actinopterygii</taxon>
        <taxon>Neopterygii</taxon>
        <taxon>Teleostei</taxon>
        <taxon>Clupei</taxon>
        <taxon>Clupeiformes</taxon>
        <taxon>Clupeoidei</taxon>
        <taxon>Clupeidae</taxon>
        <taxon>Alosa</taxon>
    </lineage>
</organism>
<keyword evidence="2" id="KW-1185">Reference proteome</keyword>
<name>A0AAV6FL48_9TELE</name>